<evidence type="ECO:0008006" key="8">
    <source>
        <dbReference type="Google" id="ProtNLM"/>
    </source>
</evidence>
<feature type="domain" description="HTH rpiR-type" evidence="4">
    <location>
        <begin position="5"/>
        <end position="81"/>
    </location>
</feature>
<dbReference type="Gene3D" id="1.10.10.10">
    <property type="entry name" value="Winged helix-like DNA-binding domain superfamily/Winged helix DNA-binding domain"/>
    <property type="match status" value="1"/>
</dbReference>
<feature type="domain" description="SIS" evidence="5">
    <location>
        <begin position="134"/>
        <end position="274"/>
    </location>
</feature>
<dbReference type="InterPro" id="IPR000281">
    <property type="entry name" value="HTH_RpiR"/>
</dbReference>
<dbReference type="InterPro" id="IPR035472">
    <property type="entry name" value="RpiR-like_SIS"/>
</dbReference>
<dbReference type="PANTHER" id="PTHR30514:SF1">
    <property type="entry name" value="HTH-TYPE TRANSCRIPTIONAL REGULATOR HEXR-RELATED"/>
    <property type="match status" value="1"/>
</dbReference>
<keyword evidence="2" id="KW-0238">DNA-binding</keyword>
<dbReference type="Gene3D" id="3.40.50.10490">
    <property type="entry name" value="Glucose-6-phosphate isomerase like protein, domain 1"/>
    <property type="match status" value="1"/>
</dbReference>
<keyword evidence="1" id="KW-0805">Transcription regulation</keyword>
<dbReference type="GO" id="GO:0003700">
    <property type="term" value="F:DNA-binding transcription factor activity"/>
    <property type="evidence" value="ECO:0007669"/>
    <property type="project" value="InterPro"/>
</dbReference>
<dbReference type="GO" id="GO:1901135">
    <property type="term" value="P:carbohydrate derivative metabolic process"/>
    <property type="evidence" value="ECO:0007669"/>
    <property type="project" value="InterPro"/>
</dbReference>
<evidence type="ECO:0000259" key="5">
    <source>
        <dbReference type="PROSITE" id="PS51464"/>
    </source>
</evidence>
<evidence type="ECO:0000256" key="2">
    <source>
        <dbReference type="ARBA" id="ARBA00023125"/>
    </source>
</evidence>
<evidence type="ECO:0000256" key="3">
    <source>
        <dbReference type="ARBA" id="ARBA00023163"/>
    </source>
</evidence>
<name>A0A2A6DZC3_9BACL</name>
<dbReference type="Pfam" id="PF01418">
    <property type="entry name" value="HTH_6"/>
    <property type="match status" value="1"/>
</dbReference>
<dbReference type="Proteomes" id="UP000243688">
    <property type="component" value="Unassembled WGS sequence"/>
</dbReference>
<protein>
    <recommendedName>
        <fullName evidence="8">RpiR family transcriptional regulator</fullName>
    </recommendedName>
</protein>
<evidence type="ECO:0000313" key="6">
    <source>
        <dbReference type="EMBL" id="PDO10141.1"/>
    </source>
</evidence>
<gene>
    <name evidence="6" type="ORF">BLM47_08920</name>
</gene>
<dbReference type="GO" id="GO:0003677">
    <property type="term" value="F:DNA binding"/>
    <property type="evidence" value="ECO:0007669"/>
    <property type="project" value="UniProtKB-KW"/>
</dbReference>
<evidence type="ECO:0000259" key="4">
    <source>
        <dbReference type="PROSITE" id="PS51071"/>
    </source>
</evidence>
<evidence type="ECO:0000256" key="1">
    <source>
        <dbReference type="ARBA" id="ARBA00023015"/>
    </source>
</evidence>
<dbReference type="PANTHER" id="PTHR30514">
    <property type="entry name" value="GLUCOKINASE"/>
    <property type="match status" value="1"/>
</dbReference>
<dbReference type="InterPro" id="IPR046348">
    <property type="entry name" value="SIS_dom_sf"/>
</dbReference>
<dbReference type="EMBL" id="MOXJ01000019">
    <property type="protein sequence ID" value="PDO10141.1"/>
    <property type="molecule type" value="Genomic_DNA"/>
</dbReference>
<dbReference type="GO" id="GO:0097367">
    <property type="term" value="F:carbohydrate derivative binding"/>
    <property type="evidence" value="ECO:0007669"/>
    <property type="project" value="InterPro"/>
</dbReference>
<evidence type="ECO:0000313" key="7">
    <source>
        <dbReference type="Proteomes" id="UP000243688"/>
    </source>
</evidence>
<organism evidence="6 7">
    <name type="scientific">Candidatus Reconcilbacillus cellulovorans</name>
    <dbReference type="NCBI Taxonomy" id="1906605"/>
    <lineage>
        <taxon>Bacteria</taxon>
        <taxon>Bacillati</taxon>
        <taxon>Bacillota</taxon>
        <taxon>Bacilli</taxon>
        <taxon>Bacillales</taxon>
        <taxon>Paenibacillaceae</taxon>
        <taxon>Candidatus Reconcilbacillus</taxon>
    </lineage>
</organism>
<dbReference type="CDD" id="cd05013">
    <property type="entry name" value="SIS_RpiR"/>
    <property type="match status" value="1"/>
</dbReference>
<dbReference type="InterPro" id="IPR001347">
    <property type="entry name" value="SIS_dom"/>
</dbReference>
<dbReference type="PROSITE" id="PS51071">
    <property type="entry name" value="HTH_RPIR"/>
    <property type="match status" value="1"/>
</dbReference>
<comment type="caution">
    <text evidence="6">The sequence shown here is derived from an EMBL/GenBank/DDBJ whole genome shotgun (WGS) entry which is preliminary data.</text>
</comment>
<accession>A0A2A6DZC3</accession>
<sequence>MIDNGSLDERLKRWEPALRPAERRVAEAIRTNAAAVCRMSVQELAKTADTSVATVVRFARRLGFDGVQDLKLALAVEEGRGQAGRKEDPEDVAQYEDIRPGMTAVDIIAHLTRWACRCVEDTAAVLSPEQVDRAADTLANARKTVFFGAGTSAFVAADAAHKWLRLDRWCQAFSDYQLMLTAAALLGPGDAAVAISYSGRTKETLEAARAAKENGATVIAITQVGDNPLARIADVDLRVTATESGMKRGDIGSRIATAHVVDVLYMALVSRTFADTVERLETTHAKVGRKKKEAWTDADSDRI</sequence>
<dbReference type="SUPFAM" id="SSF53697">
    <property type="entry name" value="SIS domain"/>
    <property type="match status" value="1"/>
</dbReference>
<proteinExistence type="predicted"/>
<keyword evidence="3" id="KW-0804">Transcription</keyword>
<dbReference type="SUPFAM" id="SSF46689">
    <property type="entry name" value="Homeodomain-like"/>
    <property type="match status" value="1"/>
</dbReference>
<reference evidence="6 7" key="1">
    <citation type="submission" date="2016-12" db="EMBL/GenBank/DDBJ databases">
        <title>Candidatus Reconcilibacillus cellulovorans genome.</title>
        <authorList>
            <person name="Kolinko S."/>
            <person name="Wu Y.-W."/>
            <person name="Tachea F."/>
            <person name="Denzel E."/>
            <person name="Hiras J."/>
            <person name="Baecker N."/>
            <person name="Chan L.J."/>
            <person name="Eichorst S.A."/>
            <person name="Frey D."/>
            <person name="Adams P.D."/>
            <person name="Pray T."/>
            <person name="Tanjore D."/>
            <person name="Petzold C.J."/>
            <person name="Gladden J.M."/>
            <person name="Simmons B.A."/>
            <person name="Singer S.W."/>
        </authorList>
    </citation>
    <scope>NUCLEOTIDE SEQUENCE [LARGE SCALE GENOMIC DNA]</scope>
    <source>
        <strain evidence="6">JTherm</strain>
    </source>
</reference>
<dbReference type="PROSITE" id="PS51464">
    <property type="entry name" value="SIS"/>
    <property type="match status" value="1"/>
</dbReference>
<dbReference type="InterPro" id="IPR047640">
    <property type="entry name" value="RpiR-like"/>
</dbReference>
<dbReference type="InterPro" id="IPR009057">
    <property type="entry name" value="Homeodomain-like_sf"/>
</dbReference>
<dbReference type="AlphaFoldDB" id="A0A2A6DZC3"/>
<dbReference type="InterPro" id="IPR036388">
    <property type="entry name" value="WH-like_DNA-bd_sf"/>
</dbReference>
<dbReference type="Pfam" id="PF01380">
    <property type="entry name" value="SIS"/>
    <property type="match status" value="1"/>
</dbReference>